<dbReference type="RefSeq" id="WP_066817502.1">
    <property type="nucleotide sequence ID" value="NZ_CP012661.1"/>
</dbReference>
<feature type="chain" id="PRO_5007811370" description="TRAP transporter solute receptor, TAXI family" evidence="1">
    <location>
        <begin position="23"/>
        <end position="324"/>
    </location>
</feature>
<dbReference type="STRING" id="1335048.AKL17_4586"/>
<keyword evidence="1" id="KW-0732">Signal</keyword>
<sequence>MRILTAAAVAASLALSVSGAVAQDRADWPSSLTIGTASQGGTYFIYGTGLAGLITQKLGINTSAEVTGGPTQNATLVETGDHQIALLTMGPAYEAWIGKSELAPGLEHKNMRALFPMYQTPFEAVALKSSGISDVAGMDGKRVSVGPAGGTAAAYWPRFFEVLGVSPDVSFSGANDATGQVKDGLIDAFAFAAGVPISAFAQIAAENEVNIFGFTEEQRAQILEAMPEVAAFDVPGGLYQGFPEGHGTVAMWNFAVATADMPESLAYEITKMVMENNEAMMQIHATAAETLPENADKNSFLPFHPGAVKYFDEAGIAIPDELRG</sequence>
<reference evidence="2 3" key="1">
    <citation type="submission" date="2015-09" db="EMBL/GenBank/DDBJ databases">
        <title>Complete genome sequence of Defluviimonas alba cai42t isolated from an oilfield in Xinjiang.</title>
        <authorList>
            <person name="Geng S."/>
            <person name="Pan X."/>
            <person name="Wu X."/>
        </authorList>
    </citation>
    <scope>NUCLEOTIDE SEQUENCE [LARGE SCALE GENOMIC DNA]</scope>
    <source>
        <strain evidence="3">cai42</strain>
    </source>
</reference>
<dbReference type="SUPFAM" id="SSF53850">
    <property type="entry name" value="Periplasmic binding protein-like II"/>
    <property type="match status" value="1"/>
</dbReference>
<protein>
    <recommendedName>
        <fullName evidence="4">TRAP transporter solute receptor, TAXI family</fullName>
    </recommendedName>
</protein>
<dbReference type="EMBL" id="CP012661">
    <property type="protein sequence ID" value="AMY71797.1"/>
    <property type="molecule type" value="Genomic_DNA"/>
</dbReference>
<dbReference type="KEGG" id="daa:AKL17_4586"/>
<dbReference type="Pfam" id="PF16868">
    <property type="entry name" value="NMT1_3"/>
    <property type="match status" value="1"/>
</dbReference>
<feature type="signal peptide" evidence="1">
    <location>
        <begin position="1"/>
        <end position="22"/>
    </location>
</feature>
<dbReference type="Proteomes" id="UP000076128">
    <property type="component" value="Chromosome"/>
</dbReference>
<evidence type="ECO:0000313" key="3">
    <source>
        <dbReference type="Proteomes" id="UP000076128"/>
    </source>
</evidence>
<proteinExistence type="predicted"/>
<dbReference type="PANTHER" id="PTHR42941">
    <property type="entry name" value="SLL1037 PROTEIN"/>
    <property type="match status" value="1"/>
</dbReference>
<name>A0A159Z8G8_9RHOB</name>
<dbReference type="NCBIfam" id="TIGR02122">
    <property type="entry name" value="TRAP_TAXI"/>
    <property type="match status" value="1"/>
</dbReference>
<evidence type="ECO:0008006" key="4">
    <source>
        <dbReference type="Google" id="ProtNLM"/>
    </source>
</evidence>
<gene>
    <name evidence="2" type="ORF">AKL17_4586</name>
</gene>
<dbReference type="Gene3D" id="3.40.190.10">
    <property type="entry name" value="Periplasmic binding protein-like II"/>
    <property type="match status" value="2"/>
</dbReference>
<accession>A0A159Z8G8</accession>
<keyword evidence="3" id="KW-1185">Reference proteome</keyword>
<dbReference type="InterPro" id="IPR011852">
    <property type="entry name" value="TRAP_TAXI"/>
</dbReference>
<dbReference type="PATRIC" id="fig|1335048.3.peg.4759"/>
<evidence type="ECO:0000256" key="1">
    <source>
        <dbReference type="SAM" id="SignalP"/>
    </source>
</evidence>
<organism evidence="2 3">
    <name type="scientific">Frigidibacter mobilis</name>
    <dbReference type="NCBI Taxonomy" id="1335048"/>
    <lineage>
        <taxon>Bacteria</taxon>
        <taxon>Pseudomonadati</taxon>
        <taxon>Pseudomonadota</taxon>
        <taxon>Alphaproteobacteria</taxon>
        <taxon>Rhodobacterales</taxon>
        <taxon>Paracoccaceae</taxon>
        <taxon>Frigidibacter</taxon>
    </lineage>
</organism>
<dbReference type="OrthoDB" id="9776669at2"/>
<evidence type="ECO:0000313" key="2">
    <source>
        <dbReference type="EMBL" id="AMY71797.1"/>
    </source>
</evidence>
<dbReference type="PANTHER" id="PTHR42941:SF1">
    <property type="entry name" value="SLL1037 PROTEIN"/>
    <property type="match status" value="1"/>
</dbReference>
<dbReference type="AlphaFoldDB" id="A0A159Z8G8"/>